<dbReference type="Proteomes" id="UP000321638">
    <property type="component" value="Unassembled WGS sequence"/>
</dbReference>
<sequence length="268" mass="29707">MMIRISLLLAVLFLWPGMGAQAQQPAGDIVLAHGAVPLFPSPFLPRNKTAEQPPVPDKLAVTVTGDSLADGIWGAIYRKLVRDKRYAIRRNAKNSTGFTTEGLIEQIDDGFKPTPADALIMMVGANDRRSFFVDGKSKALFATPPWRDFYGDRAAAFMDHLKGRDVPVFWILLPVMRDDAAARDAKLINDLVLKAAADRPWVHTVETWSLTADASGAYQAYFKDLSGKVRLMRDNDGVHFTPPGYELIAESVLSQLREASPKFRLLPR</sequence>
<dbReference type="Pfam" id="PF04311">
    <property type="entry name" value="DUF459"/>
    <property type="match status" value="1"/>
</dbReference>
<dbReference type="GO" id="GO:0016788">
    <property type="term" value="F:hydrolase activity, acting on ester bonds"/>
    <property type="evidence" value="ECO:0007669"/>
    <property type="project" value="UniProtKB-ARBA"/>
</dbReference>
<feature type="chain" id="PRO_5022951546" evidence="1">
    <location>
        <begin position="23"/>
        <end position="268"/>
    </location>
</feature>
<evidence type="ECO:0000313" key="3">
    <source>
        <dbReference type="Proteomes" id="UP000321638"/>
    </source>
</evidence>
<dbReference type="EMBL" id="VDUZ01000046">
    <property type="protein sequence ID" value="TXL71230.1"/>
    <property type="molecule type" value="Genomic_DNA"/>
</dbReference>
<accession>A0A5C8PBQ5</accession>
<dbReference type="OrthoDB" id="9805649at2"/>
<comment type="caution">
    <text evidence="2">The sequence shown here is derived from an EMBL/GenBank/DDBJ whole genome shotgun (WGS) entry which is preliminary data.</text>
</comment>
<keyword evidence="3" id="KW-1185">Reference proteome</keyword>
<keyword evidence="1" id="KW-0732">Signal</keyword>
<feature type="signal peptide" evidence="1">
    <location>
        <begin position="1"/>
        <end position="22"/>
    </location>
</feature>
<reference evidence="2 3" key="1">
    <citation type="submission" date="2019-06" db="EMBL/GenBank/DDBJ databases">
        <title>New taxonomy in bacterial strain CC-CFT640, isolated from vineyard.</title>
        <authorList>
            <person name="Lin S.-Y."/>
            <person name="Tsai C.-F."/>
            <person name="Young C.-C."/>
        </authorList>
    </citation>
    <scope>NUCLEOTIDE SEQUENCE [LARGE SCALE GENOMIC DNA]</scope>
    <source>
        <strain evidence="2 3">CC-CFT640</strain>
    </source>
</reference>
<dbReference type="AlphaFoldDB" id="A0A5C8PBQ5"/>
<dbReference type="InterPro" id="IPR007407">
    <property type="entry name" value="DUF459"/>
</dbReference>
<gene>
    <name evidence="2" type="ORF">FHP25_30855</name>
</gene>
<proteinExistence type="predicted"/>
<evidence type="ECO:0000256" key="1">
    <source>
        <dbReference type="SAM" id="SignalP"/>
    </source>
</evidence>
<name>A0A5C8PBQ5_9HYPH</name>
<protein>
    <submittedName>
        <fullName evidence="2">DUF459 domain-containing protein</fullName>
    </submittedName>
</protein>
<evidence type="ECO:0000313" key="2">
    <source>
        <dbReference type="EMBL" id="TXL71230.1"/>
    </source>
</evidence>
<dbReference type="SUPFAM" id="SSF52266">
    <property type="entry name" value="SGNH hydrolase"/>
    <property type="match status" value="1"/>
</dbReference>
<organism evidence="2 3">
    <name type="scientific">Vineibacter terrae</name>
    <dbReference type="NCBI Taxonomy" id="2586908"/>
    <lineage>
        <taxon>Bacteria</taxon>
        <taxon>Pseudomonadati</taxon>
        <taxon>Pseudomonadota</taxon>
        <taxon>Alphaproteobacteria</taxon>
        <taxon>Hyphomicrobiales</taxon>
        <taxon>Vineibacter</taxon>
    </lineage>
</organism>
<dbReference type="InterPro" id="IPR036514">
    <property type="entry name" value="SGNH_hydro_sf"/>
</dbReference>
<dbReference type="Gene3D" id="3.40.50.1110">
    <property type="entry name" value="SGNH hydrolase"/>
    <property type="match status" value="1"/>
</dbReference>
<dbReference type="RefSeq" id="WP_147850852.1">
    <property type="nucleotide sequence ID" value="NZ_VDUZ01000046.1"/>
</dbReference>